<name>A0A4R3Z6Z5_9FIRM</name>
<evidence type="ECO:0000313" key="1">
    <source>
        <dbReference type="EMBL" id="TCW01194.1"/>
    </source>
</evidence>
<comment type="caution">
    <text evidence="1">The sequence shown here is derived from an EMBL/GenBank/DDBJ whole genome shotgun (WGS) entry which is preliminary data.</text>
</comment>
<sequence>MKLILDDLSFERGNLENTCRDVQVHFYMEQLSQREVKFYLSVYAGYISDDDFRYYLKIIYLMEFEEGLPKDRQEIVNDGIYYVVPQLSTLLLAFDSIIQEGS</sequence>
<organism evidence="1 2">
    <name type="scientific">Longibaculum muris</name>
    <dbReference type="NCBI Taxonomy" id="1796628"/>
    <lineage>
        <taxon>Bacteria</taxon>
        <taxon>Bacillati</taxon>
        <taxon>Bacillota</taxon>
        <taxon>Erysipelotrichia</taxon>
        <taxon>Erysipelotrichales</taxon>
        <taxon>Coprobacillaceae</taxon>
        <taxon>Longibaculum</taxon>
    </lineage>
</organism>
<dbReference type="EMBL" id="SMCQ01000004">
    <property type="protein sequence ID" value="TCW01194.1"/>
    <property type="molecule type" value="Genomic_DNA"/>
</dbReference>
<dbReference type="GeneID" id="98914705"/>
<dbReference type="RefSeq" id="WP_066449611.1">
    <property type="nucleotide sequence ID" value="NZ_JANKBF010000006.1"/>
</dbReference>
<evidence type="ECO:0000313" key="2">
    <source>
        <dbReference type="Proteomes" id="UP000295515"/>
    </source>
</evidence>
<proteinExistence type="predicted"/>
<protein>
    <submittedName>
        <fullName evidence="1">Uncharacterized protein</fullName>
    </submittedName>
</protein>
<reference evidence="1 2" key="1">
    <citation type="submission" date="2019-03" db="EMBL/GenBank/DDBJ databases">
        <title>Genomic Encyclopedia of Type Strains, Phase IV (KMG-IV): sequencing the most valuable type-strain genomes for metagenomic binning, comparative biology and taxonomic classification.</title>
        <authorList>
            <person name="Goeker M."/>
        </authorList>
    </citation>
    <scope>NUCLEOTIDE SEQUENCE [LARGE SCALE GENOMIC DNA]</scope>
    <source>
        <strain evidence="1 2">DSM 29487</strain>
    </source>
</reference>
<keyword evidence="2" id="KW-1185">Reference proteome</keyword>
<dbReference type="Proteomes" id="UP000295515">
    <property type="component" value="Unassembled WGS sequence"/>
</dbReference>
<dbReference type="AlphaFoldDB" id="A0A4R3Z6Z5"/>
<accession>A0A4R3Z6Z5</accession>
<gene>
    <name evidence="1" type="ORF">EDD60_10410</name>
</gene>